<reference evidence="2" key="1">
    <citation type="submission" date="2019-08" db="EMBL/GenBank/DDBJ databases">
        <authorList>
            <person name="Kucharzyk K."/>
            <person name="Murdoch R.W."/>
            <person name="Higgins S."/>
            <person name="Loffler F."/>
        </authorList>
    </citation>
    <scope>NUCLEOTIDE SEQUENCE</scope>
</reference>
<keyword evidence="1" id="KW-0472">Membrane</keyword>
<evidence type="ECO:0000256" key="1">
    <source>
        <dbReference type="SAM" id="Phobius"/>
    </source>
</evidence>
<dbReference type="AlphaFoldDB" id="A0A645JAR0"/>
<comment type="caution">
    <text evidence="2">The sequence shown here is derived from an EMBL/GenBank/DDBJ whole genome shotgun (WGS) entry which is preliminary data.</text>
</comment>
<dbReference type="EMBL" id="VSSQ01136289">
    <property type="protein sequence ID" value="MPN60691.1"/>
    <property type="molecule type" value="Genomic_DNA"/>
</dbReference>
<evidence type="ECO:0000313" key="2">
    <source>
        <dbReference type="EMBL" id="MPN60691.1"/>
    </source>
</evidence>
<accession>A0A645JAR0</accession>
<keyword evidence="1" id="KW-1133">Transmembrane helix</keyword>
<protein>
    <submittedName>
        <fullName evidence="2">Uncharacterized protein</fullName>
    </submittedName>
</protein>
<feature type="transmembrane region" description="Helical" evidence="1">
    <location>
        <begin position="84"/>
        <end position="104"/>
    </location>
</feature>
<name>A0A645JAR0_9ZZZZ</name>
<keyword evidence="1" id="KW-0812">Transmembrane</keyword>
<sequence length="111" mass="12307">MDLKHEGYPAKDIKVRFTFNDQVKEISTNKDGRAKIDFDMAEGTVYAKAPDYPEQAMHISLPKDCPMPEQKIEQLANTGKQNELFVAGGMLIGLAGSIAAIYAYKKNQKVA</sequence>
<gene>
    <name evidence="2" type="ORF">SDC9_208422</name>
</gene>
<organism evidence="2">
    <name type="scientific">bioreactor metagenome</name>
    <dbReference type="NCBI Taxonomy" id="1076179"/>
    <lineage>
        <taxon>unclassified sequences</taxon>
        <taxon>metagenomes</taxon>
        <taxon>ecological metagenomes</taxon>
    </lineage>
</organism>
<dbReference type="NCBIfam" id="TIGR01167">
    <property type="entry name" value="LPXTG_anchor"/>
    <property type="match status" value="1"/>
</dbReference>
<proteinExistence type="predicted"/>